<reference evidence="2 3" key="1">
    <citation type="submission" date="2020-07" db="EMBL/GenBank/DDBJ databases">
        <title>MOT database genomes.</title>
        <authorList>
            <person name="Joseph S."/>
            <person name="Aduse-Opoku J."/>
            <person name="Hashim A."/>
            <person name="Wade W."/>
            <person name="Curtis M."/>
        </authorList>
    </citation>
    <scope>NUCLEOTIDE SEQUENCE [LARGE SCALE GENOMIC DNA]</scope>
    <source>
        <strain evidence="2 3">CIP 106318</strain>
    </source>
</reference>
<feature type="transmembrane region" description="Helical" evidence="1">
    <location>
        <begin position="47"/>
        <end position="69"/>
    </location>
</feature>
<keyword evidence="1" id="KW-0472">Membrane</keyword>
<keyword evidence="3" id="KW-1185">Reference proteome</keyword>
<protein>
    <recommendedName>
        <fullName evidence="4">Maff2 family protein</fullName>
    </recommendedName>
</protein>
<name>A0ABX2T1X8_9BACL</name>
<evidence type="ECO:0000313" key="2">
    <source>
        <dbReference type="EMBL" id="NYS47653.1"/>
    </source>
</evidence>
<proteinExistence type="predicted"/>
<keyword evidence="1" id="KW-0812">Transmembrane</keyword>
<sequence>MPGITAVSNVLEKGMYGLGGIIGVIGLIMVGLSIYQENAQQRSTGFLMIGGGFIVALGGTLFAQVPSWFQ</sequence>
<evidence type="ECO:0000256" key="1">
    <source>
        <dbReference type="SAM" id="Phobius"/>
    </source>
</evidence>
<evidence type="ECO:0000313" key="3">
    <source>
        <dbReference type="Proteomes" id="UP000531840"/>
    </source>
</evidence>
<dbReference type="EMBL" id="JACBYF010000010">
    <property type="protein sequence ID" value="NYS47653.1"/>
    <property type="molecule type" value="Genomic_DNA"/>
</dbReference>
<feature type="transmembrane region" description="Helical" evidence="1">
    <location>
        <begin position="15"/>
        <end position="35"/>
    </location>
</feature>
<accession>A0ABX2T1X8</accession>
<comment type="caution">
    <text evidence="2">The sequence shown here is derived from an EMBL/GenBank/DDBJ whole genome shotgun (WGS) entry which is preliminary data.</text>
</comment>
<organism evidence="2 3">
    <name type="scientific">Gemelliphila palaticanis</name>
    <dbReference type="NCBI Taxonomy" id="81950"/>
    <lineage>
        <taxon>Bacteria</taxon>
        <taxon>Bacillati</taxon>
        <taxon>Bacillota</taxon>
        <taxon>Bacilli</taxon>
        <taxon>Bacillales</taxon>
        <taxon>Gemellaceae</taxon>
        <taxon>Gemelliphila</taxon>
    </lineage>
</organism>
<dbReference type="RefSeq" id="WP_179941441.1">
    <property type="nucleotide sequence ID" value="NZ_JACBYF010000010.1"/>
</dbReference>
<dbReference type="Proteomes" id="UP000531840">
    <property type="component" value="Unassembled WGS sequence"/>
</dbReference>
<gene>
    <name evidence="2" type="ORF">HZY85_05540</name>
</gene>
<evidence type="ECO:0008006" key="4">
    <source>
        <dbReference type="Google" id="ProtNLM"/>
    </source>
</evidence>
<keyword evidence="1" id="KW-1133">Transmembrane helix</keyword>